<dbReference type="SUPFAM" id="SSF55347">
    <property type="entry name" value="Glyceraldehyde-3-phosphate dehydrogenase-like, C-terminal domain"/>
    <property type="match status" value="1"/>
</dbReference>
<evidence type="ECO:0000256" key="3">
    <source>
        <dbReference type="PIRSR" id="PIRSR000149-3"/>
    </source>
</evidence>
<dbReference type="SUPFAM" id="SSF51735">
    <property type="entry name" value="NAD(P)-binding Rossmann-fold domains"/>
    <property type="match status" value="1"/>
</dbReference>
<protein>
    <submittedName>
        <fullName evidence="6">Glyceraldehyde-3-phosphate dehydrogenase</fullName>
    </submittedName>
</protein>
<sequence length="350" mass="39757">MTETLNVGLNGFGRFGLHLLKYWLDRNEDTPWKIGWINDDSLSLQDAYRLMLQDDYVIFNKYKVYAEGDTLTFLQPNGRKHVLQYSNVPKDRIPWVGLPDLFFECSGKNTIAERCDDFLTGRTKQVLISATSWDADATLVYGFNHQDWRSDLRTISYGSCTVNGFVPLAEWFNAMYGVVSSDVNVIHNEARHKRGGETLLRKFCTLEKSGPQLLSWLAGDRFIVNYTVVPYSGVSMMDMRFRCQRPPTAEQLAGDLSVAMADGGPLAGIYDMDVADIGPEVYNCTAYSAVIIRNAIKVLHDEVYLQTYFDTENSVNRYYDLSTFVARKLLGQESRDDHKVVAFSQPMEAC</sequence>
<accession>A0A1E1F541</accession>
<feature type="domain" description="Glyceraldehyde 3-phosphate dehydrogenase NAD(P) binding" evidence="5">
    <location>
        <begin position="5"/>
        <end position="160"/>
    </location>
</feature>
<dbReference type="EMBL" id="AP017655">
    <property type="protein sequence ID" value="BAV65628.1"/>
    <property type="molecule type" value="Genomic_DNA"/>
</dbReference>
<dbReference type="SMART" id="SM00846">
    <property type="entry name" value="Gp_dh_N"/>
    <property type="match status" value="1"/>
</dbReference>
<feature type="binding site" evidence="3">
    <location>
        <position position="39"/>
    </location>
    <ligand>
        <name>NAD(+)</name>
        <dbReference type="ChEBI" id="CHEBI:57540"/>
    </ligand>
</feature>
<dbReference type="Gene3D" id="3.30.360.10">
    <property type="entry name" value="Dihydrodipicolinate Reductase, domain 2"/>
    <property type="match status" value="1"/>
</dbReference>
<evidence type="ECO:0000256" key="2">
    <source>
        <dbReference type="PIRSR" id="PIRSR000149-1"/>
    </source>
</evidence>
<keyword evidence="7" id="KW-1185">Reference proteome</keyword>
<gene>
    <name evidence="6" type="ORF">SCLO_1025880</name>
</gene>
<dbReference type="KEGG" id="sclo:SCLO_1025880"/>
<organism evidence="6 7">
    <name type="scientific">Sphingobium cloacae</name>
    <dbReference type="NCBI Taxonomy" id="120107"/>
    <lineage>
        <taxon>Bacteria</taxon>
        <taxon>Pseudomonadati</taxon>
        <taxon>Pseudomonadota</taxon>
        <taxon>Alphaproteobacteria</taxon>
        <taxon>Sphingomonadales</taxon>
        <taxon>Sphingomonadaceae</taxon>
        <taxon>Sphingobium</taxon>
    </lineage>
</organism>
<dbReference type="GO" id="GO:0051287">
    <property type="term" value="F:NAD binding"/>
    <property type="evidence" value="ECO:0007669"/>
    <property type="project" value="InterPro"/>
</dbReference>
<dbReference type="InterPro" id="IPR020831">
    <property type="entry name" value="GlycerAld/Erythrose_P_DH"/>
</dbReference>
<evidence type="ECO:0000259" key="5">
    <source>
        <dbReference type="SMART" id="SM00846"/>
    </source>
</evidence>
<dbReference type="Proteomes" id="UP000218272">
    <property type="component" value="Chromosome SCLO_1"/>
</dbReference>
<dbReference type="AlphaFoldDB" id="A0A1E1F541"/>
<dbReference type="PANTHER" id="PTHR43148">
    <property type="entry name" value="GLYCERALDEHYDE-3-PHOSPHATE DEHYDROGENASE 2"/>
    <property type="match status" value="1"/>
</dbReference>
<dbReference type="Gene3D" id="3.40.50.720">
    <property type="entry name" value="NAD(P)-binding Rossmann-like Domain"/>
    <property type="match status" value="1"/>
</dbReference>
<name>A0A1E1F541_9SPHN</name>
<proteinExistence type="predicted"/>
<evidence type="ECO:0000256" key="4">
    <source>
        <dbReference type="PIRSR" id="PIRSR000149-4"/>
    </source>
</evidence>
<evidence type="ECO:0000313" key="6">
    <source>
        <dbReference type="EMBL" id="BAV65628.1"/>
    </source>
</evidence>
<dbReference type="PIRSF" id="PIRSF000149">
    <property type="entry name" value="GAP_DH"/>
    <property type="match status" value="1"/>
</dbReference>
<feature type="site" description="Activates thiol group during catalysis" evidence="4">
    <location>
        <position position="187"/>
    </location>
</feature>
<reference evidence="6 7" key="1">
    <citation type="submission" date="2016-10" db="EMBL/GenBank/DDBJ databases">
        <title>Complete Genome Sequence of the Nonylphenol-Degrading Bacterium Sphingobium cloacae JCM 10874T.</title>
        <authorList>
            <person name="Ootsuka M."/>
            <person name="Nishizawa T."/>
            <person name="Ohta H."/>
        </authorList>
    </citation>
    <scope>NUCLEOTIDE SEQUENCE [LARGE SCALE GENOMIC DNA]</scope>
    <source>
        <strain evidence="6 7">JCM 10874</strain>
    </source>
</reference>
<keyword evidence="3" id="KW-0547">Nucleotide-binding</keyword>
<evidence type="ECO:0000313" key="7">
    <source>
        <dbReference type="Proteomes" id="UP000218272"/>
    </source>
</evidence>
<keyword evidence="1" id="KW-0560">Oxidoreductase</keyword>
<dbReference type="InterPro" id="IPR036291">
    <property type="entry name" value="NAD(P)-bd_dom_sf"/>
</dbReference>
<dbReference type="GO" id="GO:0016620">
    <property type="term" value="F:oxidoreductase activity, acting on the aldehyde or oxo group of donors, NAD or NADP as acceptor"/>
    <property type="evidence" value="ECO:0007669"/>
    <property type="project" value="InterPro"/>
</dbReference>
<evidence type="ECO:0000256" key="1">
    <source>
        <dbReference type="ARBA" id="ARBA00023002"/>
    </source>
</evidence>
<feature type="active site" description="Nucleophile" evidence="2">
    <location>
        <position position="160"/>
    </location>
</feature>
<feature type="binding site" evidence="3">
    <location>
        <position position="129"/>
    </location>
    <ligand>
        <name>NAD(+)</name>
        <dbReference type="ChEBI" id="CHEBI:57540"/>
    </ligand>
</feature>
<dbReference type="RefSeq" id="WP_066515290.1">
    <property type="nucleotide sequence ID" value="NZ_AP017655.1"/>
</dbReference>
<dbReference type="InterPro" id="IPR020828">
    <property type="entry name" value="GlycerAld_3-P_DH_NAD(P)-bd"/>
</dbReference>
<keyword evidence="3" id="KW-0520">NAD</keyword>